<keyword evidence="2" id="KW-1185">Reference proteome</keyword>
<proteinExistence type="predicted"/>
<accession>A0A3N6SLV8</accession>
<evidence type="ECO:0000313" key="2">
    <source>
        <dbReference type="Proteomes" id="UP000279457"/>
    </source>
</evidence>
<organism evidence="1 2">
    <name type="scientific">Erwinia psidii</name>
    <dbReference type="NCBI Taxonomy" id="69224"/>
    <lineage>
        <taxon>Bacteria</taxon>
        <taxon>Pseudomonadati</taxon>
        <taxon>Pseudomonadota</taxon>
        <taxon>Gammaproteobacteria</taxon>
        <taxon>Enterobacterales</taxon>
        <taxon>Erwiniaceae</taxon>
        <taxon>Erwinia</taxon>
    </lineage>
</organism>
<sequence length="85" mass="10130">MPRCCHLLFKQLMNQRLAREGSGGGVKFFQPFIFRLWQYWRAFQQRRWVISSERGQPRQTGLKCNNLFTAKVMSTKIEFDCGRLV</sequence>
<dbReference type="AlphaFoldDB" id="A0A3N6SLV8"/>
<gene>
    <name evidence="1" type="ORF">EB241_08330</name>
</gene>
<comment type="caution">
    <text evidence="1">The sequence shown here is derived from an EMBL/GenBank/DDBJ whole genome shotgun (WGS) entry which is preliminary data.</text>
</comment>
<name>A0A3N6SLV8_9GAMM</name>
<reference evidence="1 2" key="1">
    <citation type="submission" date="2018-10" db="EMBL/GenBank/DDBJ databases">
        <title>Draft genome sequence for the type isolate of Erwinia psidii, agent causal of bacterial blight in guava (Psidium guajava) and wilt and die-back of Eucalyptus spp.</title>
        <authorList>
            <person name="Hermenegildo P.S."/>
            <person name="Santos S.A."/>
            <person name="Guimaraes L.M.S."/>
            <person name="Vidigal P.M.P."/>
            <person name="Pereira I.C."/>
            <person name="Badel J.L."/>
            <person name="Alfenas-Zerbini P."/>
            <person name="Ferreira M.A.S.V."/>
            <person name="Alfenas A.C."/>
        </authorList>
    </citation>
    <scope>NUCLEOTIDE SEQUENCE [LARGE SCALE GENOMIC DNA]</scope>
    <source>
        <strain evidence="1 2">IBSBF 435</strain>
    </source>
</reference>
<dbReference type="Proteomes" id="UP000279457">
    <property type="component" value="Unassembled WGS sequence"/>
</dbReference>
<dbReference type="EMBL" id="RHHM01000005">
    <property type="protein sequence ID" value="RQM38686.1"/>
    <property type="molecule type" value="Genomic_DNA"/>
</dbReference>
<evidence type="ECO:0000313" key="1">
    <source>
        <dbReference type="EMBL" id="RQM38686.1"/>
    </source>
</evidence>
<protein>
    <submittedName>
        <fullName evidence="1">Uncharacterized protein</fullName>
    </submittedName>
</protein>